<dbReference type="Proteomes" id="UP000611215">
    <property type="component" value="Unassembled WGS sequence"/>
</dbReference>
<evidence type="ECO:0008006" key="3">
    <source>
        <dbReference type="Google" id="ProtNLM"/>
    </source>
</evidence>
<name>A0ABS0EG39_9FLAO</name>
<gene>
    <name evidence="1" type="ORF">ITJ86_05905</name>
</gene>
<comment type="caution">
    <text evidence="1">The sequence shown here is derived from an EMBL/GenBank/DDBJ whole genome shotgun (WGS) entry which is preliminary data.</text>
</comment>
<dbReference type="RefSeq" id="WP_195870694.1">
    <property type="nucleotide sequence ID" value="NZ_JADOET010000003.1"/>
</dbReference>
<evidence type="ECO:0000313" key="2">
    <source>
        <dbReference type="Proteomes" id="UP000611215"/>
    </source>
</evidence>
<sequence length="186" mass="22025">MKYTLYLFIFTLCVSCSEKQPTEFELVTEYFVGFKTSNYEQIKNVISDTLTTISGDYTTVFTPETYYQQFQWDSVFRPEYKLISTEQNNNKFIATISISCSKFEFLKNNPMICRRKFQFQSGKITNIEELDCSNVNWNIWAKEVETLVRWIENNHPELDGFVHDLSLKGAQNYLKAIELYKERVIE</sequence>
<organism evidence="1 2">
    <name type="scientific">Winogradskyella marina</name>
    <dbReference type="NCBI Taxonomy" id="2785530"/>
    <lineage>
        <taxon>Bacteria</taxon>
        <taxon>Pseudomonadati</taxon>
        <taxon>Bacteroidota</taxon>
        <taxon>Flavobacteriia</taxon>
        <taxon>Flavobacteriales</taxon>
        <taxon>Flavobacteriaceae</taxon>
        <taxon>Winogradskyella</taxon>
    </lineage>
</organism>
<proteinExistence type="predicted"/>
<keyword evidence="2" id="KW-1185">Reference proteome</keyword>
<protein>
    <recommendedName>
        <fullName evidence="3">Lipoprotein</fullName>
    </recommendedName>
</protein>
<dbReference type="EMBL" id="JADOET010000003">
    <property type="protein sequence ID" value="MBF8149421.1"/>
    <property type="molecule type" value="Genomic_DNA"/>
</dbReference>
<evidence type="ECO:0000313" key="1">
    <source>
        <dbReference type="EMBL" id="MBF8149421.1"/>
    </source>
</evidence>
<accession>A0ABS0EG39</accession>
<reference evidence="1 2" key="1">
    <citation type="submission" date="2020-11" db="EMBL/GenBank/DDBJ databases">
        <title>Winogradskyella marina sp. nov., isolated from marine sediment.</title>
        <authorList>
            <person name="Bo J."/>
            <person name="Wang S."/>
            <person name="Song X."/>
            <person name="Du Z."/>
        </authorList>
    </citation>
    <scope>NUCLEOTIDE SEQUENCE [LARGE SCALE GENOMIC DNA]</scope>
    <source>
        <strain evidence="1 2">F6397</strain>
    </source>
</reference>